<comment type="similarity">
    <text evidence="3">Belongs to the D-isomer specific 2-hydroxyacid dehydrogenase family.</text>
</comment>
<sequence>MRLDRIGVDESVAAVFPPGRLVDRLGDATDESGVDVTAVDGSPEGMADCDAVVTLEHHEAYLDLSWVHSIQAGVDRFPRDRLREAGVALTNSTGIHGDAVGETVAGFVLALARRIHEYAASQTANEWNRPDWDEAWTVAGERACVIGLGGLGRGIVGRLTGLGLDVDGVRRDPLPEPGVDRVYPTGDLREAVGDARFVVLAVPLTDATRGLVGRDELAAMDDDAYLINVARGGVVDQSALVAALRDDEIAGAALDVFETEPLPADSPLWDFEDVIVSPHCAAYTRDYYRHVATVLEESVRRVGDGEDPVNRVV</sequence>
<evidence type="ECO:0000256" key="2">
    <source>
        <dbReference type="ARBA" id="ARBA00023027"/>
    </source>
</evidence>
<keyword evidence="1 3" id="KW-0560">Oxidoreductase</keyword>
<dbReference type="EMBL" id="CP058909">
    <property type="protein sequence ID" value="QLH84651.1"/>
    <property type="molecule type" value="Genomic_DNA"/>
</dbReference>
<dbReference type="PANTHER" id="PTHR43333:SF1">
    <property type="entry name" value="D-ISOMER SPECIFIC 2-HYDROXYACID DEHYDROGENASE NAD-BINDING DOMAIN-CONTAINING PROTEIN"/>
    <property type="match status" value="1"/>
</dbReference>
<evidence type="ECO:0000259" key="4">
    <source>
        <dbReference type="Pfam" id="PF00389"/>
    </source>
</evidence>
<accession>A0A7D5T7D9</accession>
<dbReference type="InterPro" id="IPR054891">
    <property type="entry name" value="Dhydh_Halo"/>
</dbReference>
<dbReference type="CDD" id="cd05300">
    <property type="entry name" value="2-Hacid_dh_1"/>
    <property type="match status" value="1"/>
</dbReference>
<dbReference type="AlphaFoldDB" id="A0A7D5T7D9"/>
<dbReference type="GO" id="GO:0051287">
    <property type="term" value="F:NAD binding"/>
    <property type="evidence" value="ECO:0007669"/>
    <property type="project" value="InterPro"/>
</dbReference>
<feature type="domain" description="D-isomer specific 2-hydroxyacid dehydrogenase NAD-binding" evidence="5">
    <location>
        <begin position="106"/>
        <end position="281"/>
    </location>
</feature>
<gene>
    <name evidence="6" type="ORF">HZS54_24735</name>
</gene>
<proteinExistence type="inferred from homology"/>
<evidence type="ECO:0000256" key="3">
    <source>
        <dbReference type="RuleBase" id="RU003719"/>
    </source>
</evidence>
<feature type="domain" description="D-isomer specific 2-hydroxyacid dehydrogenase catalytic" evidence="4">
    <location>
        <begin position="57"/>
        <end position="312"/>
    </location>
</feature>
<dbReference type="OrthoDB" id="162251at2157"/>
<reference evidence="6 7" key="1">
    <citation type="submission" date="2020-07" db="EMBL/GenBank/DDBJ databases">
        <title>Halosimplex litoreum sp. nov. and Halosimplex rubrum sp. nov., isolated from different salt environments.</title>
        <authorList>
            <person name="Cui H."/>
        </authorList>
    </citation>
    <scope>NUCLEOTIDE SEQUENCE [LARGE SCALE GENOMIC DNA]</scope>
    <source>
        <strain evidence="6 7">R2</strain>
    </source>
</reference>
<dbReference type="Gene3D" id="3.40.50.720">
    <property type="entry name" value="NAD(P)-binding Rossmann-like Domain"/>
    <property type="match status" value="2"/>
</dbReference>
<dbReference type="SUPFAM" id="SSF51735">
    <property type="entry name" value="NAD(P)-binding Rossmann-fold domains"/>
    <property type="match status" value="1"/>
</dbReference>
<evidence type="ECO:0000313" key="7">
    <source>
        <dbReference type="Proteomes" id="UP000509346"/>
    </source>
</evidence>
<dbReference type="KEGG" id="hpel:HZS54_24735"/>
<dbReference type="NCBIfam" id="NF041369">
    <property type="entry name" value="Dhydh_Halo"/>
    <property type="match status" value="1"/>
</dbReference>
<keyword evidence="7" id="KW-1185">Reference proteome</keyword>
<dbReference type="InterPro" id="IPR036291">
    <property type="entry name" value="NAD(P)-bd_dom_sf"/>
</dbReference>
<dbReference type="PANTHER" id="PTHR43333">
    <property type="entry name" value="2-HACID_DH_C DOMAIN-CONTAINING PROTEIN"/>
    <property type="match status" value="1"/>
</dbReference>
<dbReference type="GO" id="GO:0016616">
    <property type="term" value="F:oxidoreductase activity, acting on the CH-OH group of donors, NAD or NADP as acceptor"/>
    <property type="evidence" value="ECO:0007669"/>
    <property type="project" value="InterPro"/>
</dbReference>
<keyword evidence="2" id="KW-0520">NAD</keyword>
<dbReference type="GeneID" id="56085870"/>
<dbReference type="Pfam" id="PF02826">
    <property type="entry name" value="2-Hacid_dh_C"/>
    <property type="match status" value="1"/>
</dbReference>
<dbReference type="InterPro" id="IPR006140">
    <property type="entry name" value="D-isomer_DH_NAD-bd"/>
</dbReference>
<evidence type="ECO:0000256" key="1">
    <source>
        <dbReference type="ARBA" id="ARBA00023002"/>
    </source>
</evidence>
<dbReference type="Proteomes" id="UP000509346">
    <property type="component" value="Chromosome"/>
</dbReference>
<dbReference type="SUPFAM" id="SSF52283">
    <property type="entry name" value="Formate/glycerate dehydrogenase catalytic domain-like"/>
    <property type="match status" value="1"/>
</dbReference>
<organism evidence="6 7">
    <name type="scientific">Halosimplex pelagicum</name>
    <dbReference type="NCBI Taxonomy" id="869886"/>
    <lineage>
        <taxon>Archaea</taxon>
        <taxon>Methanobacteriati</taxon>
        <taxon>Methanobacteriota</taxon>
        <taxon>Stenosarchaea group</taxon>
        <taxon>Halobacteria</taxon>
        <taxon>Halobacteriales</taxon>
        <taxon>Haloarculaceae</taxon>
        <taxon>Halosimplex</taxon>
    </lineage>
</organism>
<protein>
    <submittedName>
        <fullName evidence="6">D-2-hydroxyacid dehydrogenase</fullName>
    </submittedName>
</protein>
<dbReference type="InterPro" id="IPR006139">
    <property type="entry name" value="D-isomer_2_OHA_DH_cat_dom"/>
</dbReference>
<evidence type="ECO:0000259" key="5">
    <source>
        <dbReference type="Pfam" id="PF02826"/>
    </source>
</evidence>
<dbReference type="Pfam" id="PF00389">
    <property type="entry name" value="2-Hacid_dh"/>
    <property type="match status" value="1"/>
</dbReference>
<name>A0A7D5T7D9_9EURY</name>
<evidence type="ECO:0000313" key="6">
    <source>
        <dbReference type="EMBL" id="QLH84651.1"/>
    </source>
</evidence>
<dbReference type="RefSeq" id="WP_179919730.1">
    <property type="nucleotide sequence ID" value="NZ_CP058909.1"/>
</dbReference>